<comment type="caution">
    <text evidence="1">The sequence shown here is derived from an EMBL/GenBank/DDBJ whole genome shotgun (WGS) entry which is preliminary data.</text>
</comment>
<sequence>MPAQEVFFNQSLNINSVDLQNAGQSKIKKLFEELEEDKKE</sequence>
<dbReference type="EMBL" id="CAMKVN010008103">
    <property type="protein sequence ID" value="CAI2192193.1"/>
    <property type="molecule type" value="Genomic_DNA"/>
</dbReference>
<feature type="non-terminal residue" evidence="1">
    <location>
        <position position="40"/>
    </location>
</feature>
<dbReference type="Proteomes" id="UP001153678">
    <property type="component" value="Unassembled WGS sequence"/>
</dbReference>
<organism evidence="1 2">
    <name type="scientific">Funneliformis geosporum</name>
    <dbReference type="NCBI Taxonomy" id="1117311"/>
    <lineage>
        <taxon>Eukaryota</taxon>
        <taxon>Fungi</taxon>
        <taxon>Fungi incertae sedis</taxon>
        <taxon>Mucoromycota</taxon>
        <taxon>Glomeromycotina</taxon>
        <taxon>Glomeromycetes</taxon>
        <taxon>Glomerales</taxon>
        <taxon>Glomeraceae</taxon>
        <taxon>Funneliformis</taxon>
    </lineage>
</organism>
<name>A0A9W4WX42_9GLOM</name>
<reference evidence="1" key="1">
    <citation type="submission" date="2022-08" db="EMBL/GenBank/DDBJ databases">
        <authorList>
            <person name="Kallberg Y."/>
            <person name="Tangrot J."/>
            <person name="Rosling A."/>
        </authorList>
    </citation>
    <scope>NUCLEOTIDE SEQUENCE</scope>
    <source>
        <strain evidence="1">Wild A</strain>
    </source>
</reference>
<evidence type="ECO:0000313" key="1">
    <source>
        <dbReference type="EMBL" id="CAI2192193.1"/>
    </source>
</evidence>
<accession>A0A9W4WX42</accession>
<proteinExistence type="predicted"/>
<gene>
    <name evidence="1" type="ORF">FWILDA_LOCUS15454</name>
</gene>
<protein>
    <submittedName>
        <fullName evidence="1">10172_t:CDS:1</fullName>
    </submittedName>
</protein>
<evidence type="ECO:0000313" key="2">
    <source>
        <dbReference type="Proteomes" id="UP001153678"/>
    </source>
</evidence>
<keyword evidence="2" id="KW-1185">Reference proteome</keyword>
<dbReference type="AlphaFoldDB" id="A0A9W4WX42"/>